<dbReference type="Gene3D" id="3.10.620.30">
    <property type="match status" value="1"/>
</dbReference>
<evidence type="ECO:0000313" key="4">
    <source>
        <dbReference type="Proteomes" id="UP000694383"/>
    </source>
</evidence>
<dbReference type="Pfam" id="PF01841">
    <property type="entry name" value="Transglut_core"/>
    <property type="match status" value="1"/>
</dbReference>
<dbReference type="SUPFAM" id="SSF54001">
    <property type="entry name" value="Cysteine proteinases"/>
    <property type="match status" value="1"/>
</dbReference>
<dbReference type="InterPro" id="IPR052557">
    <property type="entry name" value="CAP/Cytokinesis_protein"/>
</dbReference>
<accession>A0A8C7Z5X9</accession>
<dbReference type="PANTHER" id="PTHR46333">
    <property type="entry name" value="CYTOKINESIS PROTEIN 3"/>
    <property type="match status" value="1"/>
</dbReference>
<name>A0A8C7Z5X9_9TELE</name>
<sequence>MSADVAIQKFSFPFTRAVKLSAEGKATCTQVKSSELSEPQKSPTVNKPSPATGSSALMHDETQKQGSTKLLPEADMAGGLVSACDDAAECAVVSSQSMCMSVKEESEDQRPAAKRQLSSESAARTVTTVKKSAVRQEVDQPRQARSRIQPAPCAAVDGKRKRRKDLFSSSEVFHRIDSRVIRTGLELKERHVYDVKTIVHSITRESRNELDRLRAIWVWLCHNIEYDVSGYLGHSEKLSSLEEVIAAGRGVCCSYSSLCMEMCREVGIECQEVPGHSKGVGYRQGQSLRHVKSDHLWNAVLLGGQWFLLDACWGAGRVDMEHESFVRRFDDFYFLTDPEEFIESHFPEEEKWQLLDTPIILEDFEKRVFKTSAFFTLGLRLINPHHFHIVTDDGEANVSIGFSSPTTFTYEITQHRDLLHCGALEQKESSTSSFGILTVSHRSMNLQLLPPATGSYDCKVFARHEKASTPLVWVCSFTVECLAPRAREVIPENPYLSWGMQPVAASLGVADCSQSREVAEMEAALAKRCLATQIQPDILLCHVLCPFPGFYRLSVFVRDYEKSELKFQNAANFLLHCKGKVFHVDELFPPNLGSACGPGTRTAQAGLSKFSHNASVVSTQQGKCNITFHNQRDLELHCTLSREESKAPAVPLSRHLLCTYTDTKVTVSISLPEVGVYRLGLYARVGPGGEFSPMCDFVLRNSCALPGPPFPCLYSAWRKGCVLFEPRAGLLDPLSRVHFRVRVPGALRLAALNLLHLSRQHIRPMEHHQCHDH</sequence>
<feature type="region of interest" description="Disordered" evidence="1">
    <location>
        <begin position="28"/>
        <end position="66"/>
    </location>
</feature>
<dbReference type="InterPro" id="IPR002931">
    <property type="entry name" value="Transglutaminase-like"/>
</dbReference>
<feature type="region of interest" description="Disordered" evidence="1">
    <location>
        <begin position="103"/>
        <end position="155"/>
    </location>
</feature>
<evidence type="ECO:0000259" key="2">
    <source>
        <dbReference type="SMART" id="SM00460"/>
    </source>
</evidence>
<dbReference type="Proteomes" id="UP000694383">
    <property type="component" value="Unplaced"/>
</dbReference>
<feature type="compositionally biased region" description="Polar residues" evidence="1">
    <location>
        <begin position="116"/>
        <end position="130"/>
    </location>
</feature>
<dbReference type="SMART" id="SM00460">
    <property type="entry name" value="TGc"/>
    <property type="match status" value="1"/>
</dbReference>
<evidence type="ECO:0000256" key="1">
    <source>
        <dbReference type="SAM" id="MobiDB-lite"/>
    </source>
</evidence>
<organism evidence="3 4">
    <name type="scientific">Oryzias sinensis</name>
    <name type="common">Chinese medaka</name>
    <dbReference type="NCBI Taxonomy" id="183150"/>
    <lineage>
        <taxon>Eukaryota</taxon>
        <taxon>Metazoa</taxon>
        <taxon>Chordata</taxon>
        <taxon>Craniata</taxon>
        <taxon>Vertebrata</taxon>
        <taxon>Euteleostomi</taxon>
        <taxon>Actinopterygii</taxon>
        <taxon>Neopterygii</taxon>
        <taxon>Teleostei</taxon>
        <taxon>Neoteleostei</taxon>
        <taxon>Acanthomorphata</taxon>
        <taxon>Ovalentaria</taxon>
        <taxon>Atherinomorphae</taxon>
        <taxon>Beloniformes</taxon>
        <taxon>Adrianichthyidae</taxon>
        <taxon>Oryziinae</taxon>
        <taxon>Oryzias</taxon>
    </lineage>
</organism>
<protein>
    <submittedName>
        <fullName evidence="3">Kyphoscoliosis peptidase</fullName>
    </submittedName>
</protein>
<feature type="compositionally biased region" description="Polar residues" evidence="1">
    <location>
        <begin position="28"/>
        <end position="55"/>
    </location>
</feature>
<evidence type="ECO:0000313" key="3">
    <source>
        <dbReference type="Ensembl" id="ENSOSIP00000038932.1"/>
    </source>
</evidence>
<dbReference type="PANTHER" id="PTHR46333:SF4">
    <property type="entry name" value="TRANSGLUTAMINASE-LIKE DOMAIN-CONTAINING PROTEIN"/>
    <property type="match status" value="1"/>
</dbReference>
<keyword evidence="4" id="KW-1185">Reference proteome</keyword>
<dbReference type="InterPro" id="IPR038765">
    <property type="entry name" value="Papain-like_cys_pep_sf"/>
</dbReference>
<reference evidence="3" key="2">
    <citation type="submission" date="2025-09" db="UniProtKB">
        <authorList>
            <consortium name="Ensembl"/>
        </authorList>
    </citation>
    <scope>IDENTIFICATION</scope>
</reference>
<dbReference type="Ensembl" id="ENSOSIT00000041037.1">
    <property type="protein sequence ID" value="ENSOSIP00000038932.1"/>
    <property type="gene ID" value="ENSOSIG00000019167.1"/>
</dbReference>
<dbReference type="Pfam" id="PF23265">
    <property type="entry name" value="Ig-like_KY"/>
    <property type="match status" value="3"/>
</dbReference>
<proteinExistence type="predicted"/>
<dbReference type="GO" id="GO:0005737">
    <property type="term" value="C:cytoplasm"/>
    <property type="evidence" value="ECO:0007669"/>
    <property type="project" value="TreeGrafter"/>
</dbReference>
<dbReference type="GeneTree" id="ENSGT00940000165596"/>
<reference evidence="3" key="1">
    <citation type="submission" date="2025-08" db="UniProtKB">
        <authorList>
            <consortium name="Ensembl"/>
        </authorList>
    </citation>
    <scope>IDENTIFICATION</scope>
</reference>
<dbReference type="InterPro" id="IPR056564">
    <property type="entry name" value="Ig-like_KY"/>
</dbReference>
<dbReference type="AlphaFoldDB" id="A0A8C7Z5X9"/>
<feature type="domain" description="Transglutaminase-like" evidence="2">
    <location>
        <begin position="244"/>
        <end position="313"/>
    </location>
</feature>